<reference evidence="5 6" key="1">
    <citation type="journal article" date="2011" name="J. Bacteriol.">
        <title>Complete genome sequence of Corynebacterium pseudotuberculosis I19, a strain isolated from a cow in Israel with bovine mastitis.</title>
        <authorList>
            <consortium name="Consortium: Rede Paraense de Genomica e Proteomica (RPGP)"/>
            <person name="Silva A."/>
            <person name="Schneider M.P."/>
            <person name="Cerdeira L."/>
            <person name="Barbosa M.S."/>
            <person name="Ramos R.T."/>
            <person name="Carneiro A.R."/>
            <person name="Santos R."/>
            <person name="Lima M."/>
            <person name="D'Afonseca V."/>
            <person name="Almeida S.S."/>
            <person name="Santos A.R."/>
            <person name="Soares S.C."/>
            <person name="Pinto A.C."/>
            <person name="Ali A."/>
            <person name="Dorella F.A."/>
            <person name="Rocha F."/>
            <person name="de Abreu V.A."/>
            <person name="Trost E."/>
            <person name="Tauch A."/>
            <person name="Shpigel N."/>
            <person name="Miyoshi A."/>
            <person name="Azevedo V."/>
        </authorList>
    </citation>
    <scope>NUCLEOTIDE SEQUENCE [LARGE SCALE GENOMIC DNA]</scope>
    <source>
        <strain evidence="5 6">C231</strain>
    </source>
</reference>
<evidence type="ECO:0000313" key="5">
    <source>
        <dbReference type="EMBL" id="ADL09799.3"/>
    </source>
</evidence>
<organism evidence="5 6">
    <name type="scientific">Corynebacterium pseudotuberculosis (strain C231)</name>
    <dbReference type="NCBI Taxonomy" id="681645"/>
    <lineage>
        <taxon>Bacteria</taxon>
        <taxon>Bacillati</taxon>
        <taxon>Actinomycetota</taxon>
        <taxon>Actinomycetes</taxon>
        <taxon>Mycobacteriales</taxon>
        <taxon>Corynebacteriaceae</taxon>
        <taxon>Corynebacterium</taxon>
    </lineage>
</organism>
<keyword evidence="6" id="KW-1185">Reference proteome</keyword>
<dbReference type="Gene3D" id="3.40.50.2000">
    <property type="entry name" value="Glycogen Phosphorylase B"/>
    <property type="match status" value="2"/>
</dbReference>
<evidence type="ECO:0000256" key="2">
    <source>
        <dbReference type="ARBA" id="ARBA00022679"/>
    </source>
</evidence>
<dbReference type="EMBL" id="CP001829">
    <property type="protein sequence ID" value="ADL09799.3"/>
    <property type="molecule type" value="Genomic_DNA"/>
</dbReference>
<dbReference type="Pfam" id="PF00534">
    <property type="entry name" value="Glycos_transf_1"/>
    <property type="match status" value="1"/>
</dbReference>
<evidence type="ECO:0000313" key="6">
    <source>
        <dbReference type="Proteomes" id="UP000000276"/>
    </source>
</evidence>
<dbReference type="Pfam" id="PF13439">
    <property type="entry name" value="Glyco_transf_4"/>
    <property type="match status" value="1"/>
</dbReference>
<dbReference type="CDD" id="cd03814">
    <property type="entry name" value="GT4-like"/>
    <property type="match status" value="1"/>
</dbReference>
<dbReference type="GO" id="GO:1901137">
    <property type="term" value="P:carbohydrate derivative biosynthetic process"/>
    <property type="evidence" value="ECO:0007669"/>
    <property type="project" value="UniProtKB-ARBA"/>
</dbReference>
<dbReference type="PANTHER" id="PTHR45947">
    <property type="entry name" value="SULFOQUINOVOSYL TRANSFERASE SQD2"/>
    <property type="match status" value="1"/>
</dbReference>
<feature type="domain" description="Glycosyltransferase subfamily 4-like N-terminal" evidence="4">
    <location>
        <begin position="14"/>
        <end position="183"/>
    </location>
</feature>
<evidence type="ECO:0000256" key="1">
    <source>
        <dbReference type="ARBA" id="ARBA00022676"/>
    </source>
</evidence>
<dbReference type="SUPFAM" id="SSF53756">
    <property type="entry name" value="UDP-Glycosyltransferase/glycogen phosphorylase"/>
    <property type="match status" value="1"/>
</dbReference>
<reference evidence="5 6" key="2">
    <citation type="journal article" date="2011" name="PLoS ONE">
        <title>Evidence for reductive genome evolution and lateral acquisition of virulence functions in two Corynebacterium pseudotuberculosis strains.</title>
        <authorList>
            <person name="Ruiz J.C."/>
            <person name="D'Afonseca V."/>
            <person name="Silva A."/>
            <person name="Ali A."/>
            <person name="Pinto A.C."/>
            <person name="Santos A.R."/>
            <person name="Rocha A.A."/>
            <person name="Lopes D.O."/>
            <person name="Dorella F.A."/>
            <person name="Pacheco L.G."/>
            <person name="Costa M.P."/>
            <person name="Turk M.Z."/>
            <person name="Seyffert N."/>
            <person name="Moraes P.M."/>
            <person name="Soares S.C."/>
            <person name="Almeida S.S."/>
            <person name="Castro T.L."/>
            <person name="Abreu V.A."/>
            <person name="Trost E."/>
            <person name="Baumbach J."/>
            <person name="Tauch A."/>
            <person name="Schneider M.P."/>
            <person name="McCulloch J."/>
            <person name="Cerdeira L.T."/>
            <person name="Ramos R.T."/>
            <person name="Zerlotini A."/>
            <person name="Dominitini A."/>
            <person name="Resende D.M."/>
            <person name="Coser E.M."/>
            <person name="Oliveira L.M."/>
            <person name="Pedrosa A.L."/>
            <person name="Vieira C.U."/>
            <person name="Guimaraes C.T."/>
            <person name="Bartholomeu D.C."/>
            <person name="Oliveira D.M."/>
            <person name="Santos F.R."/>
            <person name="Rabelo E.M."/>
            <person name="Lobo F.P."/>
            <person name="Franco G.R."/>
            <person name="Costa A.F."/>
            <person name="Castro I.M."/>
            <person name="Dias S.R."/>
            <person name="Ferro J.A."/>
            <person name="Ortega J.M."/>
            <person name="Paiva L.V."/>
            <person name="Goulart L.R."/>
            <person name="Almeida J.F."/>
            <person name="Ferro M.I."/>
            <person name="Carneiro N.P."/>
            <person name="Falcao P.R."/>
            <person name="Grynberg P."/>
            <person name="Teixeira S.M."/>
            <person name="Brommonschenkel S."/>
            <person name="Oliveira S.C."/>
            <person name="Meyer R."/>
            <person name="Moore R.J."/>
            <person name="Miyoshi A."/>
            <person name="Oliveira G.C."/>
            <person name="Azevedo V."/>
        </authorList>
    </citation>
    <scope>NUCLEOTIDE SEQUENCE [LARGE SCALE GENOMIC DNA]</scope>
    <source>
        <strain evidence="5 6">C231</strain>
    </source>
</reference>
<name>D9QE76_CORP2</name>
<keyword evidence="1" id="KW-0328">Glycosyltransferase</keyword>
<sequence length="374" mass="41201">MRIAIIAESFLPAVNGVTNSVLRVLEHTQRCGHEAMVIAPGARDGEEEIRSYCGASIYRVPTVMVPLINSLPIGIPLGLRELLQAFRPDVVHLASPYALAARGAFVARNLGLPCVAVFQTDIAGFSHRYHLRCLERTSWAWTRAFHNAATLTLTLAPSRSAAAALNVHGIERVKPWGRGVDLELFHPDRRDEKLARNWGADNRIVVGYVGRLAAEKGVHRLVDLACDNNIQLVIVGDGPERKNLEKQLPCAIFTGGLTGLDLARAYASFDVFVHPGEFETFCQTIQEAKASGIPVISVAEGGPRDLIDNRSGVLLPLIHDSLVGLSQSVYEVFENREDLSKTARQSVEDKSWARVCDQLFRYYQEAMITLDNRG</sequence>
<dbReference type="GeneID" id="93973375"/>
<dbReference type="PANTHER" id="PTHR45947:SF3">
    <property type="entry name" value="SULFOQUINOVOSYL TRANSFERASE SQD2"/>
    <property type="match status" value="1"/>
</dbReference>
<evidence type="ECO:0000259" key="4">
    <source>
        <dbReference type="Pfam" id="PF13439"/>
    </source>
</evidence>
<proteinExistence type="predicted"/>
<accession>D9QE76</accession>
<dbReference type="InterPro" id="IPR001296">
    <property type="entry name" value="Glyco_trans_1"/>
</dbReference>
<dbReference type="STRING" id="681645.CpC231_0305"/>
<dbReference type="eggNOG" id="COG0438">
    <property type="taxonomic scope" value="Bacteria"/>
</dbReference>
<dbReference type="KEGG" id="cpq:CPC231_01535"/>
<dbReference type="Proteomes" id="UP000000276">
    <property type="component" value="Chromosome"/>
</dbReference>
<dbReference type="OrthoDB" id="9802525at2"/>
<protein>
    <submittedName>
        <fullName evidence="5">Glycosyltransferase</fullName>
    </submittedName>
</protein>
<dbReference type="HOGENOM" id="CLU_009583_2_0_11"/>
<dbReference type="InterPro" id="IPR050194">
    <property type="entry name" value="Glycosyltransferase_grp1"/>
</dbReference>
<dbReference type="InterPro" id="IPR028098">
    <property type="entry name" value="Glyco_trans_4-like_N"/>
</dbReference>
<feature type="domain" description="Glycosyl transferase family 1" evidence="3">
    <location>
        <begin position="199"/>
        <end position="345"/>
    </location>
</feature>
<dbReference type="RefSeq" id="WP_044026276.1">
    <property type="nucleotide sequence ID" value="NC_017301.2"/>
</dbReference>
<keyword evidence="2" id="KW-0808">Transferase</keyword>
<dbReference type="AlphaFoldDB" id="D9QE76"/>
<dbReference type="GO" id="GO:1903509">
    <property type="term" value="P:liposaccharide metabolic process"/>
    <property type="evidence" value="ECO:0007669"/>
    <property type="project" value="UniProtKB-ARBA"/>
</dbReference>
<gene>
    <name evidence="5" type="ORF">CPC231_01535</name>
</gene>
<dbReference type="GO" id="GO:0016758">
    <property type="term" value="F:hexosyltransferase activity"/>
    <property type="evidence" value="ECO:0007669"/>
    <property type="project" value="TreeGrafter"/>
</dbReference>
<evidence type="ECO:0000259" key="3">
    <source>
        <dbReference type="Pfam" id="PF00534"/>
    </source>
</evidence>